<keyword evidence="2" id="KW-0489">Methyltransferase</keyword>
<keyword evidence="10" id="KW-1185">Reference proteome</keyword>
<dbReference type="AlphaFoldDB" id="A0A0K2X533"/>
<evidence type="ECO:0000313" key="12">
    <source>
        <dbReference type="Proteomes" id="UP000045175"/>
    </source>
</evidence>
<evidence type="ECO:0000313" key="9">
    <source>
        <dbReference type="EMBL" id="CRF44709.1"/>
    </source>
</evidence>
<reference evidence="11 12" key="2">
    <citation type="submission" date="2014-12" db="EMBL/GenBank/DDBJ databases">
        <authorList>
            <person name="Jaenicke S."/>
        </authorList>
    </citation>
    <scope>NUCLEOTIDE SEQUENCE [LARGE SCALE GENOMIC DNA]</scope>
</reference>
<dbReference type="GO" id="GO:0009007">
    <property type="term" value="F:site-specific DNA-methyltransferase (adenine-specific) activity"/>
    <property type="evidence" value="ECO:0007669"/>
    <property type="project" value="UniProtKB-EC"/>
</dbReference>
<dbReference type="GO" id="GO:0032259">
    <property type="term" value="P:methylation"/>
    <property type="evidence" value="ECO:0007669"/>
    <property type="project" value="UniProtKB-KW"/>
</dbReference>
<name>A0A0K2X533_9HELI</name>
<evidence type="ECO:0000256" key="5">
    <source>
        <dbReference type="ARBA" id="ARBA00047942"/>
    </source>
</evidence>
<dbReference type="EMBL" id="CDML01000030">
    <property type="protein sequence ID" value="CRF41101.1"/>
    <property type="molecule type" value="Genomic_DNA"/>
</dbReference>
<evidence type="ECO:0000256" key="1">
    <source>
        <dbReference type="ARBA" id="ARBA00011900"/>
    </source>
</evidence>
<dbReference type="STRING" id="1578720.HAL011_08840"/>
<gene>
    <name evidence="7" type="ORF">HAL011_08840</name>
    <name evidence="8" type="ORF">HAL013_06750</name>
    <name evidence="9" type="ORF">HAL09_13140</name>
</gene>
<sequence length="1047" mass="121089">MYDFTKLNKEQESKYLTFKQKFCRNDSPLNNEECKSREDNLRNQFENHINALLRELDFVPKSGFEVFKHEVAHKKGRMDCQYGNTIIEYKKYGLLSKPTELKKAQEQIKGYLEGGDFGGFVMYGFLFDGCTIYAYKRGEDGRIFEDKEHSGELTALNFDNLIKTIFMDGVCAISPQNLKKDFGILDKDDNPTNNQEVLALAKHLFNTLQKGVTERTKLILTEWEKLFRLAEGGDHGKHQDIDNRRMAFSRIFGVEIHANNEYKALFALHTTLSIIIKLLLIRIINDKPEVTAKTDLHKLYKTSHLSKLRSFFGEIERGVFFRQIGVANMIDNDFFSWYTQEDFNDEIRTALQTIIFKMCGYASIGIATTSAMLDLFKELYLNFIPKCVRHSFGEYYTPYWLAERTFLLATSNETGSLENRTFIDPNCGSGTFLSVFYNHKHKDSKNIDFKDFVKGVVGVDINPLATLMAKANLLIQGLKTCNFDSAKRYELPIYLADSLYIPQTITIGNTECFDYELYTTGLQEAFNTDKIRICLPKSLVNREGFLEILDEIEACIVKKDRKRALKIFETYLDLNQEKDLKREISKNIDELIRLEEKNLNSIWLRIFANYFRMASYDKFDYIIGNPAWVQWSVLPEAYRNNIKQNMRMDGLFSEDKNVGGNNLNICALIANKCCERWLAPSGNFCFLMPKSILFNKSFQGFRNLIINTNEKLYFNEILDFSRGGEIFEGVGLDFCAFKINRVKNNGVIPFVDFSKNKDLKSKATHNDTWEMAKKYFEETTKVALQLHTSTNNNFLITNSLKKARELKSYLGKCAYKFRKGVSIECLMRLKFIRLDGEDHSLGVFHPYHKVGNRLHPNQDKTIKLELQYIKPFITAPMLIDGGVMFANSYAICPYEPHTKKPMPKEVLQTKAPHIYKYLLSVEHELGKGSNYNKRVQSFDESYGILRMGVYVWGKNFVCIRDNTKLAPNLIQKIKTDWGDEVTPLFDNHISYISQSTDGTEFIHKVEADRILSILKKPEIQEIIMQSQDCRSISSRLPIKLTKKGKLL</sequence>
<dbReference type="GO" id="GO:0006304">
    <property type="term" value="P:DNA modification"/>
    <property type="evidence" value="ECO:0007669"/>
    <property type="project" value="InterPro"/>
</dbReference>
<dbReference type="Proteomes" id="UP000038622">
    <property type="component" value="Unassembled WGS sequence"/>
</dbReference>
<reference evidence="10" key="3">
    <citation type="submission" date="2014-12" db="EMBL/GenBank/DDBJ databases">
        <authorList>
            <person name="Smet A."/>
        </authorList>
    </citation>
    <scope>NUCLEOTIDE SEQUENCE [LARGE SCALE GENOMIC DNA]</scope>
</reference>
<dbReference type="EMBL" id="CDMH01000032">
    <property type="protein sequence ID" value="CRF42491.1"/>
    <property type="molecule type" value="Genomic_DNA"/>
</dbReference>
<evidence type="ECO:0000256" key="2">
    <source>
        <dbReference type="ARBA" id="ARBA00022603"/>
    </source>
</evidence>
<dbReference type="InterPro" id="IPR050953">
    <property type="entry name" value="N4_N6_ade-DNA_methylase"/>
</dbReference>
<dbReference type="EMBL" id="CDMN01000053">
    <property type="protein sequence ID" value="CRF44709.1"/>
    <property type="molecule type" value="Genomic_DNA"/>
</dbReference>
<dbReference type="Proteomes" id="UP000041394">
    <property type="component" value="Unassembled WGS sequence"/>
</dbReference>
<dbReference type="EC" id="2.1.1.72" evidence="1"/>
<comment type="catalytic activity">
    <reaction evidence="5">
        <text>a 2'-deoxyadenosine in DNA + S-adenosyl-L-methionine = an N(6)-methyl-2'-deoxyadenosine in DNA + S-adenosyl-L-homocysteine + H(+)</text>
        <dbReference type="Rhea" id="RHEA:15197"/>
        <dbReference type="Rhea" id="RHEA-COMP:12418"/>
        <dbReference type="Rhea" id="RHEA-COMP:12419"/>
        <dbReference type="ChEBI" id="CHEBI:15378"/>
        <dbReference type="ChEBI" id="CHEBI:57856"/>
        <dbReference type="ChEBI" id="CHEBI:59789"/>
        <dbReference type="ChEBI" id="CHEBI:90615"/>
        <dbReference type="ChEBI" id="CHEBI:90616"/>
        <dbReference type="EC" id="2.1.1.72"/>
    </reaction>
</comment>
<dbReference type="PANTHER" id="PTHR33841:SF4">
    <property type="entry name" value="RESTRICTION MODIFICATION SYSTEM DNA SPECIFICITY DOMAIN"/>
    <property type="match status" value="1"/>
</dbReference>
<dbReference type="SUPFAM" id="SSF53335">
    <property type="entry name" value="S-adenosyl-L-methionine-dependent methyltransferases"/>
    <property type="match status" value="1"/>
</dbReference>
<evidence type="ECO:0000256" key="4">
    <source>
        <dbReference type="ARBA" id="ARBA00022691"/>
    </source>
</evidence>
<dbReference type="Gene3D" id="3.40.50.150">
    <property type="entry name" value="Vaccinia Virus protein VP39"/>
    <property type="match status" value="1"/>
</dbReference>
<evidence type="ECO:0000259" key="6">
    <source>
        <dbReference type="Pfam" id="PF07669"/>
    </source>
</evidence>
<keyword evidence="3" id="KW-0808">Transferase</keyword>
<accession>A0A0K2X533</accession>
<feature type="domain" description="Type II methyltransferase M.TaqI-like" evidence="6">
    <location>
        <begin position="456"/>
        <end position="727"/>
    </location>
</feature>
<reference evidence="7" key="1">
    <citation type="submission" date="2014-12" db="EMBL/GenBank/DDBJ databases">
        <title>Whole genome sequences of four Staphylococcus schleiferi canine isolates.</title>
        <authorList>
            <person name="Misic A.M."/>
            <person name="Cain C."/>
            <person name="Morris D.O."/>
            <person name="Rankin S."/>
            <person name="Beiting D."/>
        </authorList>
    </citation>
    <scope>NUCLEOTIDE SEQUENCE</scope>
    <source>
        <strain evidence="7">ASB11</strain>
        <strain evidence="8">ASB13</strain>
        <strain evidence="9">ASB9</strain>
    </source>
</reference>
<evidence type="ECO:0000313" key="7">
    <source>
        <dbReference type="EMBL" id="CRF41101.1"/>
    </source>
</evidence>
<evidence type="ECO:0000313" key="8">
    <source>
        <dbReference type="EMBL" id="CRF42491.1"/>
    </source>
</evidence>
<evidence type="ECO:0000256" key="3">
    <source>
        <dbReference type="ARBA" id="ARBA00022679"/>
    </source>
</evidence>
<dbReference type="Proteomes" id="UP000045175">
    <property type="component" value="Unassembled WGS sequence"/>
</dbReference>
<dbReference type="OrthoDB" id="9782445at2"/>
<organism evidence="7 10">
    <name type="scientific">Helicobacter ailurogastricus</name>
    <dbReference type="NCBI Taxonomy" id="1578720"/>
    <lineage>
        <taxon>Bacteria</taxon>
        <taxon>Pseudomonadati</taxon>
        <taxon>Campylobacterota</taxon>
        <taxon>Epsilonproteobacteria</taxon>
        <taxon>Campylobacterales</taxon>
        <taxon>Helicobacteraceae</taxon>
        <taxon>Helicobacter</taxon>
    </lineage>
</organism>
<keyword evidence="4" id="KW-0949">S-adenosyl-L-methionine</keyword>
<dbReference type="Pfam" id="PF07669">
    <property type="entry name" value="Eco57I"/>
    <property type="match status" value="1"/>
</dbReference>
<dbReference type="PRINTS" id="PR00507">
    <property type="entry name" value="N12N6MTFRASE"/>
</dbReference>
<dbReference type="InterPro" id="IPR029063">
    <property type="entry name" value="SAM-dependent_MTases_sf"/>
</dbReference>
<evidence type="ECO:0000313" key="11">
    <source>
        <dbReference type="Proteomes" id="UP000041394"/>
    </source>
</evidence>
<evidence type="ECO:0000313" key="10">
    <source>
        <dbReference type="Proteomes" id="UP000038622"/>
    </source>
</evidence>
<dbReference type="PANTHER" id="PTHR33841">
    <property type="entry name" value="DNA METHYLTRANSFERASE YEEA-RELATED"/>
    <property type="match status" value="1"/>
</dbReference>
<dbReference type="InterPro" id="IPR011639">
    <property type="entry name" value="MethylTrfase_TaqI-like_dom"/>
</dbReference>
<protein>
    <recommendedName>
        <fullName evidence="1">site-specific DNA-methyltransferase (adenine-specific)</fullName>
        <ecNumber evidence="1">2.1.1.72</ecNumber>
    </recommendedName>
</protein>
<proteinExistence type="predicted"/>
<dbReference type="RefSeq" id="WP_053941125.1">
    <property type="nucleotide sequence ID" value="NZ_CDMH01000032.1"/>
</dbReference>